<keyword evidence="2" id="KW-1185">Reference proteome</keyword>
<dbReference type="EMBL" id="JAQMTI010000288">
    <property type="protein sequence ID" value="MDB9444154.1"/>
    <property type="molecule type" value="Genomic_DNA"/>
</dbReference>
<evidence type="ECO:0000313" key="2">
    <source>
        <dbReference type="Proteomes" id="UP001211711"/>
    </source>
</evidence>
<evidence type="ECO:0008006" key="3">
    <source>
        <dbReference type="Google" id="ProtNLM"/>
    </source>
</evidence>
<reference evidence="1 2" key="1">
    <citation type="submission" date="2023-01" db="EMBL/GenBank/DDBJ databases">
        <title>Genomes from the Australian National Cyanobacteria Reference Collection.</title>
        <authorList>
            <person name="Willis A."/>
            <person name="Lee E.M.F."/>
        </authorList>
    </citation>
    <scope>NUCLEOTIDE SEQUENCE [LARGE SCALE GENOMIC DNA]</scope>
    <source>
        <strain evidence="1 2">CS-549</strain>
    </source>
</reference>
<protein>
    <recommendedName>
        <fullName evidence="3">Serine/threonine protein kinase</fullName>
    </recommendedName>
</protein>
<sequence length="96" mass="10868">MNNILPIGAILRERYQILEILSTKTGFGITYKVRDRNHPNQRILVIKQLKKPTAEKLKIEHLPDASSAYQNSSCALPQQTGANLTCTVDIFKVFNK</sequence>
<dbReference type="RefSeq" id="WP_272110891.1">
    <property type="nucleotide sequence ID" value="NZ_JAQMTI010000288.1"/>
</dbReference>
<comment type="caution">
    <text evidence="1">The sequence shown here is derived from an EMBL/GenBank/DDBJ whole genome shotgun (WGS) entry which is preliminary data.</text>
</comment>
<accession>A0ABT4ZXZ7</accession>
<proteinExistence type="predicted"/>
<evidence type="ECO:0000313" key="1">
    <source>
        <dbReference type="EMBL" id="MDB9444154.1"/>
    </source>
</evidence>
<organism evidence="1 2">
    <name type="scientific">Sphaerospermopsis kisseleviana CS-549</name>
    <dbReference type="NCBI Taxonomy" id="3021783"/>
    <lineage>
        <taxon>Bacteria</taxon>
        <taxon>Bacillati</taxon>
        <taxon>Cyanobacteriota</taxon>
        <taxon>Cyanophyceae</taxon>
        <taxon>Nostocales</taxon>
        <taxon>Aphanizomenonaceae</taxon>
        <taxon>Sphaerospermopsis</taxon>
        <taxon>Sphaerospermopsis kisseleviana</taxon>
    </lineage>
</organism>
<dbReference type="Proteomes" id="UP001211711">
    <property type="component" value="Unassembled WGS sequence"/>
</dbReference>
<name>A0ABT4ZXZ7_9CYAN</name>
<gene>
    <name evidence="1" type="ORF">PN497_22785</name>
</gene>